<feature type="domain" description="PPIase FKBP-type" evidence="7">
    <location>
        <begin position="75"/>
        <end position="162"/>
    </location>
</feature>
<organism evidence="8 9">
    <name type="scientific">Arcicella aurantiaca</name>
    <dbReference type="NCBI Taxonomy" id="591202"/>
    <lineage>
        <taxon>Bacteria</taxon>
        <taxon>Pseudomonadati</taxon>
        <taxon>Bacteroidota</taxon>
        <taxon>Cytophagia</taxon>
        <taxon>Cytophagales</taxon>
        <taxon>Flectobacillaceae</taxon>
        <taxon>Arcicella</taxon>
    </lineage>
</organism>
<dbReference type="GO" id="GO:0003755">
    <property type="term" value="F:peptidyl-prolyl cis-trans isomerase activity"/>
    <property type="evidence" value="ECO:0007669"/>
    <property type="project" value="UniProtKB-UniRule"/>
</dbReference>
<feature type="domain" description="PPIase FKBP-type" evidence="7">
    <location>
        <begin position="211"/>
        <end position="300"/>
    </location>
</feature>
<sequence length="302" mass="33072">MKIRLLQSLALGVLIYSLSSCLSKVVLEDDLIVQQNEAKIQQYISSQKLTMQKATNGVYYAITKSNPTGRQMIYGDTIRLHYVIKSLTDSVIASSSVAKNQPFVFFHNGSNTNIFLKMLLLMKEGEQATFILPSELAGGSQSFSNLPANSPVRCDITFFKTYGEEQNIDAYVAQNKINVTEKVEAVSTTTGYTNYVRYIRVKDGAADLVTGKVAKLKYTGRLLNGYVFDSNVNKTDSLNYTVGGSNSFVQGFLIGVAKMRLGEKATIIFPSGLGYGRTGSGSKVPGESPLIFDIEIVALKDK</sequence>
<evidence type="ECO:0000256" key="1">
    <source>
        <dbReference type="ARBA" id="ARBA00000971"/>
    </source>
</evidence>
<dbReference type="InterPro" id="IPR046357">
    <property type="entry name" value="PPIase_dom_sf"/>
</dbReference>
<dbReference type="PROSITE" id="PS50059">
    <property type="entry name" value="FKBP_PPIASE"/>
    <property type="match status" value="2"/>
</dbReference>
<dbReference type="AlphaFoldDB" id="A0A316DUR2"/>
<dbReference type="Pfam" id="PF00254">
    <property type="entry name" value="FKBP_C"/>
    <property type="match status" value="2"/>
</dbReference>
<accession>A0A316DUR2</accession>
<evidence type="ECO:0000256" key="6">
    <source>
        <dbReference type="RuleBase" id="RU003915"/>
    </source>
</evidence>
<dbReference type="Gene3D" id="3.10.50.40">
    <property type="match status" value="2"/>
</dbReference>
<dbReference type="InterPro" id="IPR001179">
    <property type="entry name" value="PPIase_FKBP_dom"/>
</dbReference>
<dbReference type="PANTHER" id="PTHR43811:SF19">
    <property type="entry name" value="39 KDA FK506-BINDING NUCLEAR PROTEIN"/>
    <property type="match status" value="1"/>
</dbReference>
<keyword evidence="4 5" id="KW-0413">Isomerase</keyword>
<evidence type="ECO:0000256" key="3">
    <source>
        <dbReference type="ARBA" id="ARBA00023110"/>
    </source>
</evidence>
<reference evidence="8 9" key="1">
    <citation type="submission" date="2018-05" db="EMBL/GenBank/DDBJ databases">
        <title>Genomic Encyclopedia of Archaeal and Bacterial Type Strains, Phase II (KMG-II): from individual species to whole genera.</title>
        <authorList>
            <person name="Goeker M."/>
        </authorList>
    </citation>
    <scope>NUCLEOTIDE SEQUENCE [LARGE SCALE GENOMIC DNA]</scope>
    <source>
        <strain evidence="8 9">DSM 22214</strain>
    </source>
</reference>
<dbReference type="RefSeq" id="WP_109744237.1">
    <property type="nucleotide sequence ID" value="NZ_QGGO01000022.1"/>
</dbReference>
<dbReference type="PANTHER" id="PTHR43811">
    <property type="entry name" value="FKBP-TYPE PEPTIDYL-PROLYL CIS-TRANS ISOMERASE FKPA"/>
    <property type="match status" value="1"/>
</dbReference>
<protein>
    <recommendedName>
        <fullName evidence="6">Peptidyl-prolyl cis-trans isomerase</fullName>
        <ecNumber evidence="6">5.2.1.8</ecNumber>
    </recommendedName>
</protein>
<evidence type="ECO:0000313" key="9">
    <source>
        <dbReference type="Proteomes" id="UP000245489"/>
    </source>
</evidence>
<dbReference type="SUPFAM" id="SSF54534">
    <property type="entry name" value="FKBP-like"/>
    <property type="match status" value="2"/>
</dbReference>
<comment type="catalytic activity">
    <reaction evidence="1 5 6">
        <text>[protein]-peptidylproline (omega=180) = [protein]-peptidylproline (omega=0)</text>
        <dbReference type="Rhea" id="RHEA:16237"/>
        <dbReference type="Rhea" id="RHEA-COMP:10747"/>
        <dbReference type="Rhea" id="RHEA-COMP:10748"/>
        <dbReference type="ChEBI" id="CHEBI:83833"/>
        <dbReference type="ChEBI" id="CHEBI:83834"/>
        <dbReference type="EC" id="5.2.1.8"/>
    </reaction>
</comment>
<dbReference type="OrthoDB" id="979394at2"/>
<keyword evidence="3 5" id="KW-0697">Rotamase</keyword>
<dbReference type="EC" id="5.2.1.8" evidence="6"/>
<dbReference type="EMBL" id="QGGO01000022">
    <property type="protein sequence ID" value="PWK21834.1"/>
    <property type="molecule type" value="Genomic_DNA"/>
</dbReference>
<dbReference type="PROSITE" id="PS51257">
    <property type="entry name" value="PROKAR_LIPOPROTEIN"/>
    <property type="match status" value="1"/>
</dbReference>
<comment type="similarity">
    <text evidence="2 6">Belongs to the FKBP-type PPIase family.</text>
</comment>
<comment type="caution">
    <text evidence="8">The sequence shown here is derived from an EMBL/GenBank/DDBJ whole genome shotgun (WGS) entry which is preliminary data.</text>
</comment>
<evidence type="ECO:0000256" key="5">
    <source>
        <dbReference type="PROSITE-ProRule" id="PRU00277"/>
    </source>
</evidence>
<name>A0A316DUR2_9BACT</name>
<keyword evidence="9" id="KW-1185">Reference proteome</keyword>
<evidence type="ECO:0000256" key="2">
    <source>
        <dbReference type="ARBA" id="ARBA00006577"/>
    </source>
</evidence>
<proteinExistence type="inferred from homology"/>
<evidence type="ECO:0000313" key="8">
    <source>
        <dbReference type="EMBL" id="PWK21834.1"/>
    </source>
</evidence>
<gene>
    <name evidence="8" type="ORF">LV89_03547</name>
</gene>
<evidence type="ECO:0000256" key="4">
    <source>
        <dbReference type="ARBA" id="ARBA00023235"/>
    </source>
</evidence>
<evidence type="ECO:0000259" key="7">
    <source>
        <dbReference type="PROSITE" id="PS50059"/>
    </source>
</evidence>
<dbReference type="Proteomes" id="UP000245489">
    <property type="component" value="Unassembled WGS sequence"/>
</dbReference>